<reference evidence="1 2" key="1">
    <citation type="submission" date="2019-09" db="EMBL/GenBank/DDBJ databases">
        <title>Genome sequence of Hymenobacter sp. M3.</title>
        <authorList>
            <person name="Srinivasan S."/>
        </authorList>
    </citation>
    <scope>NUCLEOTIDE SEQUENCE [LARGE SCALE GENOMIC DNA]</scope>
    <source>
        <strain evidence="1 2">M3</strain>
    </source>
</reference>
<comment type="caution">
    <text evidence="1">The sequence shown here is derived from an EMBL/GenBank/DDBJ whole genome shotgun (WGS) entry which is preliminary data.</text>
</comment>
<keyword evidence="2" id="KW-1185">Reference proteome</keyword>
<protein>
    <submittedName>
        <fullName evidence="1">SMI1/KNR4 family protein</fullName>
    </submittedName>
</protein>
<name>A0A7L4ZU23_9BACT</name>
<dbReference type="Gene3D" id="3.40.1580.10">
    <property type="entry name" value="SMI1/KNR4-like"/>
    <property type="match status" value="1"/>
</dbReference>
<sequence>MTIETNPPPSTQGLEAFAQATGFPLPPGYLNFMSGSNGARLTGIEKDLELWPLDELVEINADYGVDEFYPGLFLIGTYGVGEACAVEKTTGHLYMTPFIGDSGEDAVQIGETFADLLTFLDTPY</sequence>
<dbReference type="InterPro" id="IPR037883">
    <property type="entry name" value="Knr4/Smi1-like_sf"/>
</dbReference>
<evidence type="ECO:0000313" key="2">
    <source>
        <dbReference type="Proteomes" id="UP000326380"/>
    </source>
</evidence>
<dbReference type="RefSeq" id="WP_151077425.1">
    <property type="nucleotide sequence ID" value="NZ_CP047647.1"/>
</dbReference>
<dbReference type="Pfam" id="PF09346">
    <property type="entry name" value="SMI1_KNR4"/>
    <property type="match status" value="1"/>
</dbReference>
<dbReference type="AlphaFoldDB" id="A0A7L4ZU23"/>
<gene>
    <name evidence="1" type="ORF">F0P96_03845</name>
</gene>
<dbReference type="SUPFAM" id="SSF160631">
    <property type="entry name" value="SMI1/KNR4-like"/>
    <property type="match status" value="1"/>
</dbReference>
<dbReference type="Proteomes" id="UP000326380">
    <property type="component" value="Unassembled WGS sequence"/>
</dbReference>
<accession>A0A7L4ZU23</accession>
<dbReference type="EMBL" id="VTWU01000001">
    <property type="protein sequence ID" value="KAA9339758.1"/>
    <property type="molecule type" value="Genomic_DNA"/>
</dbReference>
<dbReference type="InterPro" id="IPR018958">
    <property type="entry name" value="Knr4/Smi1-like_dom"/>
</dbReference>
<evidence type="ECO:0000313" key="1">
    <source>
        <dbReference type="EMBL" id="KAA9339758.1"/>
    </source>
</evidence>
<proteinExistence type="predicted"/>
<organism evidence="1 2">
    <name type="scientific">Hymenobacter busanensis</name>
    <dbReference type="NCBI Taxonomy" id="2607656"/>
    <lineage>
        <taxon>Bacteria</taxon>
        <taxon>Pseudomonadati</taxon>
        <taxon>Bacteroidota</taxon>
        <taxon>Cytophagia</taxon>
        <taxon>Cytophagales</taxon>
        <taxon>Hymenobacteraceae</taxon>
        <taxon>Hymenobacter</taxon>
    </lineage>
</organism>